<accession>A0A099LM33</accession>
<reference evidence="2 3" key="1">
    <citation type="submission" date="2014-04" db="EMBL/GenBank/DDBJ databases">
        <title>Genome sequencing of Vibrio navarrensis strains.</title>
        <authorList>
            <person name="Gladney L.M."/>
            <person name="Katz L.S."/>
            <person name="Marino-Ramirez L."/>
            <person name="Jordan I.K."/>
        </authorList>
    </citation>
    <scope>NUCLEOTIDE SEQUENCE [LARGE SCALE GENOMIC DNA]</scope>
    <source>
        <strain evidence="2 3">ATCC 51183</strain>
    </source>
</reference>
<dbReference type="STRING" id="29495.EA26_16095"/>
<name>A0A099LM33_9VIBR</name>
<evidence type="ECO:0000313" key="3">
    <source>
        <dbReference type="Proteomes" id="UP000029994"/>
    </source>
</evidence>
<feature type="chain" id="PRO_5001950346" description="Outer membrane protein beta-barrel domain-containing protein" evidence="1">
    <location>
        <begin position="22"/>
        <end position="198"/>
    </location>
</feature>
<dbReference type="eggNOG" id="COG3637">
    <property type="taxonomic scope" value="Bacteria"/>
</dbReference>
<gene>
    <name evidence="2" type="ORF">EA26_16095</name>
</gene>
<dbReference type="AlphaFoldDB" id="A0A099LM33"/>
<comment type="caution">
    <text evidence="2">The sequence shown here is derived from an EMBL/GenBank/DDBJ whole genome shotgun (WGS) entry which is preliminary data.</text>
</comment>
<proteinExistence type="predicted"/>
<keyword evidence="3" id="KW-1185">Reference proteome</keyword>
<dbReference type="Proteomes" id="UP000029994">
    <property type="component" value="Unassembled WGS sequence"/>
</dbReference>
<keyword evidence="1" id="KW-0732">Signal</keyword>
<protein>
    <recommendedName>
        <fullName evidence="4">Outer membrane protein beta-barrel domain-containing protein</fullName>
    </recommendedName>
</protein>
<evidence type="ECO:0008006" key="4">
    <source>
        <dbReference type="Google" id="ProtNLM"/>
    </source>
</evidence>
<sequence length="198" mass="21616">MLSRSLVLAVISLMITTQVQAQTSNVMITPFLGFIGGGAVEDNTGKSYDLNPSTSYAVALETPLEKGRVGFFYSYQGSDLQGVENQYGFHYLHFQSSIYYPSQSGFTGYLGLGLGSSYADVDWADKKFGFSASIFGGIEYKVSDNLALTAQLRWLGTVVDNDTSGVCTSSEAGQNCVIRFETDWMNQLQSNLGLTFKF</sequence>
<evidence type="ECO:0000256" key="1">
    <source>
        <dbReference type="SAM" id="SignalP"/>
    </source>
</evidence>
<dbReference type="SUPFAM" id="SSF56925">
    <property type="entry name" value="OMPA-like"/>
    <property type="match status" value="1"/>
</dbReference>
<organism evidence="2 3">
    <name type="scientific">Vibrio navarrensis</name>
    <dbReference type="NCBI Taxonomy" id="29495"/>
    <lineage>
        <taxon>Bacteria</taxon>
        <taxon>Pseudomonadati</taxon>
        <taxon>Pseudomonadota</taxon>
        <taxon>Gammaproteobacteria</taxon>
        <taxon>Vibrionales</taxon>
        <taxon>Vibrionaceae</taxon>
        <taxon>Vibrio</taxon>
    </lineage>
</organism>
<evidence type="ECO:0000313" key="2">
    <source>
        <dbReference type="EMBL" id="KGK08749.1"/>
    </source>
</evidence>
<feature type="signal peptide" evidence="1">
    <location>
        <begin position="1"/>
        <end position="21"/>
    </location>
</feature>
<dbReference type="EMBL" id="JMCG01000002">
    <property type="protein sequence ID" value="KGK08749.1"/>
    <property type="molecule type" value="Genomic_DNA"/>
</dbReference>
<dbReference type="InterPro" id="IPR011250">
    <property type="entry name" value="OMP/PagP_B-barrel"/>
</dbReference>
<dbReference type="Gene3D" id="2.40.160.20">
    <property type="match status" value="1"/>
</dbReference>
<dbReference type="GeneID" id="43684600"/>
<dbReference type="RefSeq" id="WP_039429793.1">
    <property type="nucleotide sequence ID" value="NZ_CP051101.1"/>
</dbReference>